<dbReference type="InterPro" id="IPR036188">
    <property type="entry name" value="FAD/NAD-bd_sf"/>
</dbReference>
<reference key="2">
    <citation type="submission" date="2011-10" db="EMBL/GenBank/DDBJ databases">
        <title>The genome and transcriptome sequence of Clonorchis sinensis provide insights into the carcinogenic liver fluke.</title>
        <authorList>
            <person name="Wang X."/>
            <person name="Huang Y."/>
            <person name="Chen W."/>
            <person name="Liu H."/>
            <person name="Guo L."/>
            <person name="Chen Y."/>
            <person name="Luo F."/>
            <person name="Zhou W."/>
            <person name="Sun J."/>
            <person name="Mao Q."/>
            <person name="Liang P."/>
            <person name="Zhou C."/>
            <person name="Tian Y."/>
            <person name="Men J."/>
            <person name="Lv X."/>
            <person name="Huang L."/>
            <person name="Zhou J."/>
            <person name="Hu Y."/>
            <person name="Li R."/>
            <person name="Zhang F."/>
            <person name="Lei H."/>
            <person name="Li X."/>
            <person name="Hu X."/>
            <person name="Liang C."/>
            <person name="Xu J."/>
            <person name="Wu Z."/>
            <person name="Yu X."/>
        </authorList>
    </citation>
    <scope>NUCLEOTIDE SEQUENCE</scope>
    <source>
        <strain>Henan</strain>
    </source>
</reference>
<evidence type="ECO:0000259" key="2">
    <source>
        <dbReference type="Pfam" id="PF01593"/>
    </source>
</evidence>
<feature type="region of interest" description="Disordered" evidence="1">
    <location>
        <begin position="850"/>
        <end position="888"/>
    </location>
</feature>
<feature type="compositionally biased region" description="Polar residues" evidence="1">
    <location>
        <begin position="953"/>
        <end position="974"/>
    </location>
</feature>
<dbReference type="InterPro" id="IPR002937">
    <property type="entry name" value="Amino_oxidase"/>
</dbReference>
<accession>G7YWN4</accession>
<reference evidence="3" key="1">
    <citation type="journal article" date="2011" name="Genome Biol.">
        <title>The draft genome of the carcinogenic human liver fluke Clonorchis sinensis.</title>
        <authorList>
            <person name="Wang X."/>
            <person name="Chen W."/>
            <person name="Huang Y."/>
            <person name="Sun J."/>
            <person name="Men J."/>
            <person name="Liu H."/>
            <person name="Luo F."/>
            <person name="Guo L."/>
            <person name="Lv X."/>
            <person name="Deng C."/>
            <person name="Zhou C."/>
            <person name="Fan Y."/>
            <person name="Li X."/>
            <person name="Huang L."/>
            <person name="Hu Y."/>
            <person name="Liang C."/>
            <person name="Hu X."/>
            <person name="Xu J."/>
            <person name="Yu X."/>
        </authorList>
    </citation>
    <scope>NUCLEOTIDE SEQUENCE [LARGE SCALE GENOMIC DNA]</scope>
    <source>
        <strain evidence="3">Henan</strain>
    </source>
</reference>
<keyword evidence="3" id="KW-0808">Transferase</keyword>
<evidence type="ECO:0000313" key="3">
    <source>
        <dbReference type="EMBL" id="GAA57364.1"/>
    </source>
</evidence>
<feature type="region of interest" description="Disordered" evidence="1">
    <location>
        <begin position="905"/>
        <end position="974"/>
    </location>
</feature>
<keyword evidence="4" id="KW-1185">Reference proteome</keyword>
<dbReference type="Pfam" id="PF01593">
    <property type="entry name" value="Amino_oxidase"/>
    <property type="match status" value="1"/>
</dbReference>
<dbReference type="GO" id="GO:0008168">
    <property type="term" value="F:methyltransferase activity"/>
    <property type="evidence" value="ECO:0007669"/>
    <property type="project" value="UniProtKB-KW"/>
</dbReference>
<feature type="compositionally biased region" description="Low complexity" evidence="1">
    <location>
        <begin position="913"/>
        <end position="927"/>
    </location>
</feature>
<dbReference type="PANTHER" id="PTHR10742:SF410">
    <property type="entry name" value="LYSINE-SPECIFIC HISTONE DEMETHYLASE 2"/>
    <property type="match status" value="1"/>
</dbReference>
<sequence length="1056" mass="118105">MLDWAGRSYVKDLLRVSEGWCDGKEHLRKICAVFLQIVYVRGYEVHRNSFIVYGYASTHCGSGSATESFSDSLAALLQRTKISDIVVADDMNAQTLIQAIWIETDNKNATDIGWHPYLAAYPIRRSEDHAVFILEGAECIRNDGMTGQFIQKHLCLHSEDENDVACIFQIDEVFVYLNTGVLETFQRQLRGTEKSTDFTHSIYRFLTNFFQVRVMADSNTWDVVIVGAGIAGLTAAKVLSKEGLRVVVLEARERIGGRIHTLRMPSVGDEIPATVVDLGASYLHGCVSSQDVQPLFTLATRLNMPTVTAPGDILGPYRGWECPEIGLWRDPKTGEEIPLREVTEMSLLLDRCLVHIMMSSRLKSEGAVEKYDLSTAMNTSLDVCLRLLFTAGKRTSLTLNSRERGIFDSLFVRYMAYVNPAHRLSAQLHLGPHYEADASANLAYDTEQPTALSKQLYLDWLERKRKHLASYPLKPCVARRIEHKWEDRLVLQGFDKMIEFLATDLDIRQRCVVRYIDWSNVVPNKPRVPSSVRPGHDLICIEASTYAEGESPPAACRKPSLKFFAKYCIITVPVGVLKGLDRRSAVKFNPPLPARKSLAVERLGIPRLGSETHNKVVLRFHPSDVFWDRTSPQLVCPGARLHILNCDYFGQSGVLVAHLWGGSKLRLLNRPDEAVVKEILDLLSGMYPAQCPLPNPLFTMVTRWSEDPFSLGAYTAGEVGSGDADRHAYASSLPSPDNPRLLFAGEGTVDSAGGQQCTHGAFTSGLSRAFDVLDREQGTRCRLRDVRIVDYLTGYRAYSAQPHGMLRRAMKRKLAIDIPRIDDAFVVVRKRSQCKPVTEKHTQLKEERQNMAFTELTKTPELSSSPLEKESGLCVPRPPLGHRRSNRLSTWISTQASVSLYTTSTRPFRKTKSLSTSNSTSSLGSLKDYLTSSPSSEHPNDSAGEEEVKISKQHNQPANSHRYSDCSNPNGPSVRTTIRAKSSVKKYAPNVAQKRNNLLSEAYAHTAFNSSTRHGDQYRDPTAGISATRRSHHNGPTAEQRESVDNLRNRHLELLD</sequence>
<feature type="domain" description="Amine oxidase" evidence="2">
    <location>
        <begin position="230"/>
        <end position="772"/>
    </location>
</feature>
<dbReference type="Gene3D" id="3.90.660.10">
    <property type="match status" value="1"/>
</dbReference>
<dbReference type="Proteomes" id="UP000008909">
    <property type="component" value="Unassembled WGS sequence"/>
</dbReference>
<feature type="region of interest" description="Disordered" evidence="1">
    <location>
        <begin position="1010"/>
        <end position="1048"/>
    </location>
</feature>
<name>G7YWN4_CLOSI</name>
<keyword evidence="3" id="KW-0489">Methyltransferase</keyword>
<dbReference type="Gene3D" id="3.50.50.60">
    <property type="entry name" value="FAD/NAD(P)-binding domain"/>
    <property type="match status" value="1"/>
</dbReference>
<dbReference type="GO" id="GO:0032259">
    <property type="term" value="P:methylation"/>
    <property type="evidence" value="ECO:0007669"/>
    <property type="project" value="UniProtKB-KW"/>
</dbReference>
<dbReference type="SUPFAM" id="SSF51905">
    <property type="entry name" value="FAD/NAD(P)-binding domain"/>
    <property type="match status" value="1"/>
</dbReference>
<dbReference type="PANTHER" id="PTHR10742">
    <property type="entry name" value="FLAVIN MONOAMINE OXIDASE"/>
    <property type="match status" value="1"/>
</dbReference>
<feature type="compositionally biased region" description="Basic and acidic residues" evidence="1">
    <location>
        <begin position="1039"/>
        <end position="1048"/>
    </location>
</feature>
<dbReference type="EMBL" id="DF144693">
    <property type="protein sequence ID" value="GAA57364.1"/>
    <property type="molecule type" value="Genomic_DNA"/>
</dbReference>
<proteinExistence type="predicted"/>
<gene>
    <name evidence="3" type="ORF">CLF_112616</name>
</gene>
<organism evidence="3 4">
    <name type="scientific">Clonorchis sinensis</name>
    <name type="common">Chinese liver fluke</name>
    <dbReference type="NCBI Taxonomy" id="79923"/>
    <lineage>
        <taxon>Eukaryota</taxon>
        <taxon>Metazoa</taxon>
        <taxon>Spiralia</taxon>
        <taxon>Lophotrochozoa</taxon>
        <taxon>Platyhelminthes</taxon>
        <taxon>Trematoda</taxon>
        <taxon>Digenea</taxon>
        <taxon>Opisthorchiida</taxon>
        <taxon>Opisthorchiata</taxon>
        <taxon>Opisthorchiidae</taxon>
        <taxon>Clonorchis</taxon>
    </lineage>
</organism>
<evidence type="ECO:0000313" key="4">
    <source>
        <dbReference type="Proteomes" id="UP000008909"/>
    </source>
</evidence>
<protein>
    <submittedName>
        <fullName evidence="3">Lysine-specific histone demethylase 1 homolog 2</fullName>
    </submittedName>
</protein>
<evidence type="ECO:0000256" key="1">
    <source>
        <dbReference type="SAM" id="MobiDB-lite"/>
    </source>
</evidence>
<dbReference type="GO" id="GO:0016491">
    <property type="term" value="F:oxidoreductase activity"/>
    <property type="evidence" value="ECO:0007669"/>
    <property type="project" value="InterPro"/>
</dbReference>
<dbReference type="InterPro" id="IPR050281">
    <property type="entry name" value="Flavin_monoamine_oxidase"/>
</dbReference>
<dbReference type="AlphaFoldDB" id="G7YWN4"/>
<dbReference type="SUPFAM" id="SSF54373">
    <property type="entry name" value="FAD-linked reductases, C-terminal domain"/>
    <property type="match status" value="1"/>
</dbReference>